<name>A0A218NMX1_9ARCH</name>
<reference evidence="2 3" key="1">
    <citation type="journal article" date="2017" name="Nat. Commun.">
        <title>'ARMAN' archaea depend on association with euryarchaeal host in culture and in situ.</title>
        <authorList>
            <person name="Golyshina O."/>
            <person name="Toshchakov S."/>
            <person name="Makarova K."/>
            <person name="Gavrilov S."/>
            <person name="Korzhenkov A."/>
            <person name="La Cono V."/>
            <person name="Arcadi E."/>
            <person name="Nechitaylo T."/>
            <person name="Ferrer M."/>
            <person name="Kublanov I."/>
            <person name="Wolf Y."/>
            <person name="Yakimov M."/>
            <person name="Golyshin P."/>
            <person name="Slesarev A."/>
            <person name="Kozyavkin S."/>
        </authorList>
    </citation>
    <scope>NUCLEOTIDE SEQUENCE [LARGE SCALE GENOMIC DNA]</scope>
    <source>
        <strain evidence="2 3">Mia14</strain>
    </source>
</reference>
<dbReference type="Proteomes" id="UP000197679">
    <property type="component" value="Chromosome"/>
</dbReference>
<feature type="transmembrane region" description="Helical" evidence="1">
    <location>
        <begin position="89"/>
        <end position="116"/>
    </location>
</feature>
<dbReference type="AlphaFoldDB" id="A0A218NMX1"/>
<keyword evidence="3" id="KW-1185">Reference proteome</keyword>
<feature type="transmembrane region" description="Helical" evidence="1">
    <location>
        <begin position="39"/>
        <end position="68"/>
    </location>
</feature>
<evidence type="ECO:0000313" key="3">
    <source>
        <dbReference type="Proteomes" id="UP000197679"/>
    </source>
</evidence>
<keyword evidence="1" id="KW-1133">Transmembrane helix</keyword>
<accession>A0A218NMX1</accession>
<proteinExistence type="predicted"/>
<feature type="transmembrane region" description="Helical" evidence="1">
    <location>
        <begin position="128"/>
        <end position="150"/>
    </location>
</feature>
<keyword evidence="1" id="KW-0472">Membrane</keyword>
<evidence type="ECO:0000313" key="2">
    <source>
        <dbReference type="EMBL" id="ASI13794.1"/>
    </source>
</evidence>
<dbReference type="GeneID" id="33314033"/>
<organism evidence="2 3">
    <name type="scientific">Candidatus Mancarchaeum acidiphilum</name>
    <dbReference type="NCBI Taxonomy" id="1920749"/>
    <lineage>
        <taxon>Archaea</taxon>
        <taxon>Candidatus Micrarchaeota</taxon>
        <taxon>Candidatus Mancarchaeum</taxon>
    </lineage>
</organism>
<sequence>MIGSALKFVYSEKRYLLSTIAIAILMGALYYYLVHIGGLFYPIIFGSIALGEITDIAGFALISVLMGISISMQIYSYKLTRLDDSKGETAIAVITGVFAQGLCCTPIVGSLLAMLGLSTSALLTLSGAISHTFAVLEPILIIASILLLLYSIRSTAKSLLYCSKRELKISQKTKGG</sequence>
<keyword evidence="1" id="KW-0812">Transmembrane</keyword>
<feature type="transmembrane region" description="Helical" evidence="1">
    <location>
        <begin position="15"/>
        <end position="33"/>
    </location>
</feature>
<dbReference type="KEGG" id="marh:Mia14_0478"/>
<dbReference type="RefSeq" id="WP_088820015.1">
    <property type="nucleotide sequence ID" value="NZ_CP019964.1"/>
</dbReference>
<evidence type="ECO:0000256" key="1">
    <source>
        <dbReference type="SAM" id="Phobius"/>
    </source>
</evidence>
<protein>
    <submittedName>
        <fullName evidence="2">Multipass membrane protein</fullName>
    </submittedName>
</protein>
<dbReference type="EMBL" id="CP019964">
    <property type="protein sequence ID" value="ASI13794.1"/>
    <property type="molecule type" value="Genomic_DNA"/>
</dbReference>
<gene>
    <name evidence="2" type="ORF">Mia14_0478</name>
</gene>